<dbReference type="EMBL" id="JAACJK010000001">
    <property type="protein sequence ID" value="KAF5342003.1"/>
    <property type="molecule type" value="Genomic_DNA"/>
</dbReference>
<feature type="domain" description="F-box" evidence="2">
    <location>
        <begin position="39"/>
        <end position="90"/>
    </location>
</feature>
<proteinExistence type="predicted"/>
<gene>
    <name evidence="3" type="ORF">D9611_001254</name>
</gene>
<dbReference type="PROSITE" id="PS50181">
    <property type="entry name" value="FBOX"/>
    <property type="match status" value="1"/>
</dbReference>
<comment type="caution">
    <text evidence="3">The sequence shown here is derived from an EMBL/GenBank/DDBJ whole genome shotgun (WGS) entry which is preliminary data.</text>
</comment>
<sequence>MSTSNSPNHASSETTTRGLEARLEDQQRGQQQDLEARRGPLLPDLPPEILAAIFLLVPRDEGDTSWISVTHVCRRWREVAVDCSHFWSELNSVPPRFMEFALARSKGAPITVHTSDDTPNDTLFKVLSPDRLQKVTLDLRRKDSPVLSHFAKTFPILETVVLNGYRPWSMPNNFLSDCRHLKNLRIVGGVKLSWKDLTQAVQRRTLLTLSLENVSFHRATAETFLDFMGRMPLLQSLKLLPLPGCVCVCV</sequence>
<dbReference type="InterPro" id="IPR001810">
    <property type="entry name" value="F-box_dom"/>
</dbReference>
<evidence type="ECO:0000313" key="3">
    <source>
        <dbReference type="EMBL" id="KAF5342003.1"/>
    </source>
</evidence>
<dbReference type="Pfam" id="PF12937">
    <property type="entry name" value="F-box-like"/>
    <property type="match status" value="1"/>
</dbReference>
<accession>A0A8H5CIA6</accession>
<feature type="region of interest" description="Disordered" evidence="1">
    <location>
        <begin position="1"/>
        <end position="41"/>
    </location>
</feature>
<keyword evidence="4" id="KW-1185">Reference proteome</keyword>
<name>A0A8H5CIA6_9AGAR</name>
<dbReference type="Gene3D" id="3.80.10.10">
    <property type="entry name" value="Ribonuclease Inhibitor"/>
    <property type="match status" value="1"/>
</dbReference>
<dbReference type="InterPro" id="IPR032675">
    <property type="entry name" value="LRR_dom_sf"/>
</dbReference>
<protein>
    <recommendedName>
        <fullName evidence="2">F-box domain-containing protein</fullName>
    </recommendedName>
</protein>
<dbReference type="InterPro" id="IPR036047">
    <property type="entry name" value="F-box-like_dom_sf"/>
</dbReference>
<organism evidence="3 4">
    <name type="scientific">Ephemerocybe angulata</name>
    <dbReference type="NCBI Taxonomy" id="980116"/>
    <lineage>
        <taxon>Eukaryota</taxon>
        <taxon>Fungi</taxon>
        <taxon>Dikarya</taxon>
        <taxon>Basidiomycota</taxon>
        <taxon>Agaricomycotina</taxon>
        <taxon>Agaricomycetes</taxon>
        <taxon>Agaricomycetidae</taxon>
        <taxon>Agaricales</taxon>
        <taxon>Agaricineae</taxon>
        <taxon>Psathyrellaceae</taxon>
        <taxon>Ephemerocybe</taxon>
    </lineage>
</organism>
<dbReference type="SUPFAM" id="SSF52047">
    <property type="entry name" value="RNI-like"/>
    <property type="match status" value="1"/>
</dbReference>
<evidence type="ECO:0000256" key="1">
    <source>
        <dbReference type="SAM" id="MobiDB-lite"/>
    </source>
</evidence>
<evidence type="ECO:0000313" key="4">
    <source>
        <dbReference type="Proteomes" id="UP000541558"/>
    </source>
</evidence>
<dbReference type="OrthoDB" id="3224080at2759"/>
<reference evidence="3 4" key="1">
    <citation type="journal article" date="2020" name="ISME J.">
        <title>Uncovering the hidden diversity of litter-decomposition mechanisms in mushroom-forming fungi.</title>
        <authorList>
            <person name="Floudas D."/>
            <person name="Bentzer J."/>
            <person name="Ahren D."/>
            <person name="Johansson T."/>
            <person name="Persson P."/>
            <person name="Tunlid A."/>
        </authorList>
    </citation>
    <scope>NUCLEOTIDE SEQUENCE [LARGE SCALE GENOMIC DNA]</scope>
    <source>
        <strain evidence="3 4">CBS 175.51</strain>
    </source>
</reference>
<dbReference type="Proteomes" id="UP000541558">
    <property type="component" value="Unassembled WGS sequence"/>
</dbReference>
<dbReference type="AlphaFoldDB" id="A0A8H5CIA6"/>
<evidence type="ECO:0000259" key="2">
    <source>
        <dbReference type="PROSITE" id="PS50181"/>
    </source>
</evidence>
<feature type="compositionally biased region" description="Polar residues" evidence="1">
    <location>
        <begin position="1"/>
        <end position="17"/>
    </location>
</feature>
<dbReference type="SUPFAM" id="SSF81383">
    <property type="entry name" value="F-box domain"/>
    <property type="match status" value="1"/>
</dbReference>